<dbReference type="SUPFAM" id="SSF55124">
    <property type="entry name" value="Nitrite/Sulfite reductase N-terminal domain-like"/>
    <property type="match status" value="1"/>
</dbReference>
<evidence type="ECO:0008006" key="6">
    <source>
        <dbReference type="Google" id="ProtNLM"/>
    </source>
</evidence>
<keyword evidence="1" id="KW-0479">Metal-binding</keyword>
<keyword evidence="5" id="KW-1185">Reference proteome</keyword>
<evidence type="ECO:0000313" key="4">
    <source>
        <dbReference type="EMBL" id="WIM69727.1"/>
    </source>
</evidence>
<keyword evidence="3" id="KW-0411">Iron-sulfur</keyword>
<accession>A0ABY8VKW6</accession>
<dbReference type="InterPro" id="IPR036136">
    <property type="entry name" value="Nit/Sulf_reduc_fer-like_dom_sf"/>
</dbReference>
<name>A0ABY8VKW6_9CORY</name>
<keyword evidence="2" id="KW-0408">Iron</keyword>
<dbReference type="InterPro" id="IPR045854">
    <property type="entry name" value="NO2/SO3_Rdtase_4Fe4S_sf"/>
</dbReference>
<evidence type="ECO:0000256" key="2">
    <source>
        <dbReference type="ARBA" id="ARBA00023004"/>
    </source>
</evidence>
<proteinExistence type="predicted"/>
<reference evidence="4 5" key="1">
    <citation type="submission" date="2023-05" db="EMBL/GenBank/DDBJ databases">
        <title>Corynebacterium suedekumii sp. nov. and Corynebacterium breve sp. nov. isolated from raw cow's milk.</title>
        <authorList>
            <person name="Baer M.K."/>
            <person name="Mehl L."/>
            <person name="Hellmuth R."/>
            <person name="Marke G."/>
            <person name="Lipski A."/>
        </authorList>
    </citation>
    <scope>NUCLEOTIDE SEQUENCE [LARGE SCALE GENOMIC DNA]</scope>
    <source>
        <strain evidence="4 5">LM112</strain>
    </source>
</reference>
<dbReference type="EMBL" id="CP126970">
    <property type="protein sequence ID" value="WIM69727.1"/>
    <property type="molecule type" value="Genomic_DNA"/>
</dbReference>
<evidence type="ECO:0000313" key="5">
    <source>
        <dbReference type="Proteomes" id="UP001238805"/>
    </source>
</evidence>
<dbReference type="RefSeq" id="WP_284874321.1">
    <property type="nucleotide sequence ID" value="NZ_CP126970.1"/>
</dbReference>
<evidence type="ECO:0000256" key="1">
    <source>
        <dbReference type="ARBA" id="ARBA00022723"/>
    </source>
</evidence>
<organism evidence="4 5">
    <name type="scientific">Corynebacterium suedekumii</name>
    <dbReference type="NCBI Taxonomy" id="3049801"/>
    <lineage>
        <taxon>Bacteria</taxon>
        <taxon>Bacillati</taxon>
        <taxon>Actinomycetota</taxon>
        <taxon>Actinomycetes</taxon>
        <taxon>Mycobacteriales</taxon>
        <taxon>Corynebacteriaceae</taxon>
        <taxon>Corynebacterium</taxon>
    </lineage>
</organism>
<protein>
    <recommendedName>
        <fullName evidence="6">Precorrin-3B synthase</fullName>
    </recommendedName>
</protein>
<evidence type="ECO:0000256" key="3">
    <source>
        <dbReference type="ARBA" id="ARBA00023014"/>
    </source>
</evidence>
<sequence>MTEVPAHVPELVDVPVPHVLRPGDLALLADAADDLADGHLHLLVPGVIGFAGVSDPVGLGERVSRLSADHGDGVSDSSIGWHERSDELVDLGAGLRLGRLTAQVARMLDVIGCEVQVGAATVTMIGLSDGVAEQVVRVLAPLGLVFDAASPWLAVTACQACHLAVSDVHADATQAVHTGAIPADQRVHVVGCAHACGRPAGAHVEYLATGDGEYEVTAR</sequence>
<gene>
    <name evidence="4" type="ORF">QP029_10920</name>
</gene>
<dbReference type="Proteomes" id="UP001238805">
    <property type="component" value="Chromosome"/>
</dbReference>
<dbReference type="SUPFAM" id="SSF56014">
    <property type="entry name" value="Nitrite and sulphite reductase 4Fe-4S domain-like"/>
    <property type="match status" value="1"/>
</dbReference>